<reference evidence="10" key="1">
    <citation type="submission" date="2016-10" db="EMBL/GenBank/DDBJ databases">
        <authorList>
            <person name="Varghese N."/>
            <person name="Submissions S."/>
        </authorList>
    </citation>
    <scope>NUCLEOTIDE SEQUENCE [LARGE SCALE GENOMIC DNA]</scope>
    <source>
        <strain evidence="10">CGMCC 1.12402</strain>
    </source>
</reference>
<feature type="transmembrane region" description="Helical" evidence="6">
    <location>
        <begin position="745"/>
        <end position="764"/>
    </location>
</feature>
<dbReference type="Proteomes" id="UP000199437">
    <property type="component" value="Unassembled WGS sequence"/>
</dbReference>
<feature type="transmembrane region" description="Helical" evidence="6">
    <location>
        <begin position="21"/>
        <end position="41"/>
    </location>
</feature>
<feature type="domain" description="MacB-like periplasmic core" evidence="8">
    <location>
        <begin position="20"/>
        <end position="241"/>
    </location>
</feature>
<dbReference type="PANTHER" id="PTHR30572:SF18">
    <property type="entry name" value="ABC-TYPE MACROLIDE FAMILY EXPORT SYSTEM PERMEASE COMPONENT 2"/>
    <property type="match status" value="1"/>
</dbReference>
<evidence type="ECO:0000256" key="1">
    <source>
        <dbReference type="ARBA" id="ARBA00004651"/>
    </source>
</evidence>
<feature type="transmembrane region" description="Helical" evidence="6">
    <location>
        <begin position="378"/>
        <end position="402"/>
    </location>
</feature>
<dbReference type="Pfam" id="PF02687">
    <property type="entry name" value="FtsX"/>
    <property type="match status" value="2"/>
</dbReference>
<evidence type="ECO:0000313" key="9">
    <source>
        <dbReference type="EMBL" id="SEW44328.1"/>
    </source>
</evidence>
<name>A0A1I0RSN5_9BACT</name>
<dbReference type="STRING" id="1267423.SAMN05216290_4066"/>
<dbReference type="InterPro" id="IPR025857">
    <property type="entry name" value="MacB_PCD"/>
</dbReference>
<keyword evidence="5 6" id="KW-0472">Membrane</keyword>
<protein>
    <submittedName>
        <fullName evidence="9">Putative ABC transport system permease protein</fullName>
    </submittedName>
</protein>
<feature type="transmembrane region" description="Helical" evidence="6">
    <location>
        <begin position="284"/>
        <end position="306"/>
    </location>
</feature>
<keyword evidence="4 6" id="KW-1133">Transmembrane helix</keyword>
<feature type="transmembrane region" description="Helical" evidence="6">
    <location>
        <begin position="331"/>
        <end position="358"/>
    </location>
</feature>
<accession>A0A1I0RSN5</accession>
<dbReference type="RefSeq" id="WP_090261308.1">
    <property type="nucleotide sequence ID" value="NZ_FOIR01000006.1"/>
</dbReference>
<evidence type="ECO:0000256" key="6">
    <source>
        <dbReference type="SAM" id="Phobius"/>
    </source>
</evidence>
<feature type="transmembrane region" description="Helical" evidence="6">
    <location>
        <begin position="423"/>
        <end position="447"/>
    </location>
</feature>
<organism evidence="9 10">
    <name type="scientific">Roseivirga pacifica</name>
    <dbReference type="NCBI Taxonomy" id="1267423"/>
    <lineage>
        <taxon>Bacteria</taxon>
        <taxon>Pseudomonadati</taxon>
        <taxon>Bacteroidota</taxon>
        <taxon>Cytophagia</taxon>
        <taxon>Cytophagales</taxon>
        <taxon>Roseivirgaceae</taxon>
        <taxon>Roseivirga</taxon>
    </lineage>
</organism>
<evidence type="ECO:0000256" key="4">
    <source>
        <dbReference type="ARBA" id="ARBA00022989"/>
    </source>
</evidence>
<proteinExistence type="predicted"/>
<sequence>MLKNHILIAFRNFKKRKAFTFINILGLTVGMTVCLLILTYAKYEMSYDRFHTKAEDIYRVTVDIYNGNTFQIADAQCYPGAGLIAKEQLPEVTDYAMARNFGRLVFKRENTSFNEDRAYFANPAWLKVFDWEMVKGDPETALSEVNQIVLTEGAAKKYFGEEDPMGKTLTVIPGGGAVDMQVSGVIKDVPANTHLTFDILVSYESAISYLGSTYEDFGGNNEFMYLLTNQADQSVLEKKLNEIYFKHTESFEERGDSLVVQPLADIHLHSDKTFEAQANGSAEVVNILIIVAVFVLVIAWVNYINLSTARAMERAKEVGLKKVMGSGRGALIAQFLTESFVLNLLAVVLTITLIQGVLPSFNRVAGVTLSFNLLDEPSLIWQILLIYAIGAIASGVYPAFVLSGHKPLAVISGKLKDSKSGLFLRKGLVVFQFAITMLLLVGTLTIYKQVNHMRNQDLGVNLAESLAINNPLLPEDEETIAAKRKTLRSELLRLSQVESVALSESSFGRGTLDLNTTTGMYTVGTEAGKNVNFAFFRVDDQLLQSFEIELLAGRYFNAELETPFEDTDKQYHGMIVNETGRKTLGFDSNEAAIGQKVNRWGRIFTLVGVIGDYNQNSVKYNVEPMAFFFDKASNYANYTLIKLKADDQNGYAASLSAIRELYQSVYPASDFEYFFVDEDFNKQYRADQQFGTVFTSFAIMTIFVAILGLFGLVLYEVQQRIKEIGIRKVLGASVPSIIKLFSTNFLKLIGVSIIIAIPVAYFVLNQWLLGYANRISIGWVLFVVPAAVLLLIALLTIISQSIKAANGNPAKALRYE</sequence>
<dbReference type="OrthoDB" id="5933722at2"/>
<dbReference type="GeneID" id="99988729"/>
<dbReference type="AlphaFoldDB" id="A0A1I0RSN5"/>
<dbReference type="InterPro" id="IPR003838">
    <property type="entry name" value="ABC3_permease_C"/>
</dbReference>
<dbReference type="EMBL" id="FOIR01000006">
    <property type="protein sequence ID" value="SEW44328.1"/>
    <property type="molecule type" value="Genomic_DNA"/>
</dbReference>
<evidence type="ECO:0000256" key="3">
    <source>
        <dbReference type="ARBA" id="ARBA00022692"/>
    </source>
</evidence>
<dbReference type="Pfam" id="PF12704">
    <property type="entry name" value="MacB_PCD"/>
    <property type="match status" value="1"/>
</dbReference>
<dbReference type="InterPro" id="IPR050250">
    <property type="entry name" value="Macrolide_Exporter_MacB"/>
</dbReference>
<feature type="domain" description="ABC3 transporter permease C-terminal" evidence="7">
    <location>
        <begin position="696"/>
        <end position="809"/>
    </location>
</feature>
<keyword evidence="3 6" id="KW-0812">Transmembrane</keyword>
<evidence type="ECO:0000313" key="10">
    <source>
        <dbReference type="Proteomes" id="UP000199437"/>
    </source>
</evidence>
<dbReference type="GO" id="GO:0022857">
    <property type="term" value="F:transmembrane transporter activity"/>
    <property type="evidence" value="ECO:0007669"/>
    <property type="project" value="TreeGrafter"/>
</dbReference>
<dbReference type="PANTHER" id="PTHR30572">
    <property type="entry name" value="MEMBRANE COMPONENT OF TRANSPORTER-RELATED"/>
    <property type="match status" value="1"/>
</dbReference>
<evidence type="ECO:0000256" key="2">
    <source>
        <dbReference type="ARBA" id="ARBA00022475"/>
    </source>
</evidence>
<feature type="transmembrane region" description="Helical" evidence="6">
    <location>
        <begin position="690"/>
        <end position="715"/>
    </location>
</feature>
<feature type="domain" description="ABC3 transporter permease C-terminal" evidence="7">
    <location>
        <begin position="289"/>
        <end position="406"/>
    </location>
</feature>
<gene>
    <name evidence="9" type="ORF">SAMN05216290_4066</name>
</gene>
<keyword evidence="10" id="KW-1185">Reference proteome</keyword>
<evidence type="ECO:0000259" key="7">
    <source>
        <dbReference type="Pfam" id="PF02687"/>
    </source>
</evidence>
<dbReference type="GO" id="GO:0005886">
    <property type="term" value="C:plasma membrane"/>
    <property type="evidence" value="ECO:0007669"/>
    <property type="project" value="UniProtKB-SubCell"/>
</dbReference>
<keyword evidence="2" id="KW-1003">Cell membrane</keyword>
<evidence type="ECO:0000259" key="8">
    <source>
        <dbReference type="Pfam" id="PF12704"/>
    </source>
</evidence>
<feature type="transmembrane region" description="Helical" evidence="6">
    <location>
        <begin position="776"/>
        <end position="798"/>
    </location>
</feature>
<comment type="subcellular location">
    <subcellularLocation>
        <location evidence="1">Cell membrane</location>
        <topology evidence="1">Multi-pass membrane protein</topology>
    </subcellularLocation>
</comment>
<evidence type="ECO:0000256" key="5">
    <source>
        <dbReference type="ARBA" id="ARBA00023136"/>
    </source>
</evidence>